<name>A0A6B9D6A2_9VIRU</name>
<evidence type="ECO:0000313" key="3">
    <source>
        <dbReference type="Proteomes" id="UP000502592"/>
    </source>
</evidence>
<dbReference type="KEGG" id="vg:65102546"/>
<dbReference type="Proteomes" id="UP000502592">
    <property type="component" value="Segment"/>
</dbReference>
<keyword evidence="3" id="KW-1185">Reference proteome</keyword>
<sequence length="152" mass="17833">MSDSKFLIETPEKDPVRRKRILTDVKKLLLARYHSSQFNLTREGLIFHCTRFRLKNTTVKARLGTLNRMVALTRFPEPSMSLQDLLELKNLENHYKVPDYERYYQQQQNSAGQEDPEEPSTPESPGPPILMDQEEDQAFRLYEDQNTTGENE</sequence>
<evidence type="ECO:0000256" key="1">
    <source>
        <dbReference type="SAM" id="MobiDB-lite"/>
    </source>
</evidence>
<reference evidence="2 3" key="1">
    <citation type="journal article" date="2019" name="Viruses">
        <title>An Ancient Lineage of Highly Divergent Parvoviruses Infects both Vertebrate and Invertebrate Hosts.</title>
        <authorList>
            <person name="Penzes J.J."/>
            <person name="de Souza W.M."/>
            <person name="Agbandje-McKenna M."/>
            <person name="Gifford R.J."/>
        </authorList>
    </citation>
    <scope>NUCLEOTIDE SEQUENCE [LARGE SCALE GENOMIC DNA]</scope>
</reference>
<dbReference type="GeneID" id="65102546"/>
<proteinExistence type="predicted"/>
<accession>A0A6B9D6A2</accession>
<protein>
    <submittedName>
        <fullName evidence="2">ORF1</fullName>
    </submittedName>
</protein>
<evidence type="ECO:0000313" key="2">
    <source>
        <dbReference type="EMBL" id="QGW62414.1"/>
    </source>
</evidence>
<dbReference type="RefSeq" id="YP_010087282.1">
    <property type="nucleotide sequence ID" value="NC_055527.1"/>
</dbReference>
<feature type="region of interest" description="Disordered" evidence="1">
    <location>
        <begin position="99"/>
        <end position="152"/>
    </location>
</feature>
<organism evidence="2 3">
    <name type="scientific">Syngnathus scovelli chapparvovirus</name>
    <dbReference type="NCBI Taxonomy" id="2662396"/>
    <lineage>
        <taxon>Viruses</taxon>
        <taxon>Monodnaviria</taxon>
        <taxon>Shotokuvirae</taxon>
        <taxon>Cossaviricota</taxon>
        <taxon>Quintoviricetes</taxon>
        <taxon>Piccovirales</taxon>
        <taxon>Parvoviridae</taxon>
        <taxon>Hamaparvovirinae</taxon>
        <taxon>Ichtchaphamaparvovirus</taxon>
        <taxon>Ichtchaphamaparvovirus syngnathid1</taxon>
    </lineage>
</organism>
<dbReference type="EMBL" id="MN049932">
    <property type="protein sequence ID" value="QGW62414.1"/>
    <property type="molecule type" value="Genomic_DNA"/>
</dbReference>